<name>A0A0L7R0S8_9HYME</name>
<proteinExistence type="predicted"/>
<evidence type="ECO:0000313" key="1">
    <source>
        <dbReference type="EMBL" id="KOC64448.1"/>
    </source>
</evidence>
<reference evidence="1 2" key="1">
    <citation type="submission" date="2015-07" db="EMBL/GenBank/DDBJ databases">
        <title>The genome of Habropoda laboriosa.</title>
        <authorList>
            <person name="Pan H."/>
            <person name="Kapheim K."/>
        </authorList>
    </citation>
    <scope>NUCLEOTIDE SEQUENCE [LARGE SCALE GENOMIC DNA]</scope>
    <source>
        <strain evidence="1">0110345459</strain>
    </source>
</reference>
<evidence type="ECO:0000313" key="2">
    <source>
        <dbReference type="Proteomes" id="UP000053825"/>
    </source>
</evidence>
<dbReference type="EMBL" id="KQ414670">
    <property type="protein sequence ID" value="KOC64448.1"/>
    <property type="molecule type" value="Genomic_DNA"/>
</dbReference>
<gene>
    <name evidence="1" type="ORF">WH47_01616</name>
</gene>
<accession>A0A0L7R0S8</accession>
<protein>
    <submittedName>
        <fullName evidence="1">Uncharacterized protein</fullName>
    </submittedName>
</protein>
<keyword evidence="2" id="KW-1185">Reference proteome</keyword>
<dbReference type="AlphaFoldDB" id="A0A0L7R0S8"/>
<organism evidence="1 2">
    <name type="scientific">Habropoda laboriosa</name>
    <dbReference type="NCBI Taxonomy" id="597456"/>
    <lineage>
        <taxon>Eukaryota</taxon>
        <taxon>Metazoa</taxon>
        <taxon>Ecdysozoa</taxon>
        <taxon>Arthropoda</taxon>
        <taxon>Hexapoda</taxon>
        <taxon>Insecta</taxon>
        <taxon>Pterygota</taxon>
        <taxon>Neoptera</taxon>
        <taxon>Endopterygota</taxon>
        <taxon>Hymenoptera</taxon>
        <taxon>Apocrita</taxon>
        <taxon>Aculeata</taxon>
        <taxon>Apoidea</taxon>
        <taxon>Anthophila</taxon>
        <taxon>Apidae</taxon>
        <taxon>Habropoda</taxon>
    </lineage>
</organism>
<dbReference type="Proteomes" id="UP000053825">
    <property type="component" value="Unassembled WGS sequence"/>
</dbReference>
<sequence length="50" mass="5461">MSLEKSGLSGEGSGAVDIFLQACSFVFTKRNSIIRIVPQLAYTRLTRSPD</sequence>